<reference evidence="3 4" key="1">
    <citation type="journal article" date="2019" name="Commun. Biol.">
        <title>The bagworm genome reveals a unique fibroin gene that provides high tensile strength.</title>
        <authorList>
            <person name="Kono N."/>
            <person name="Nakamura H."/>
            <person name="Ohtoshi R."/>
            <person name="Tomita M."/>
            <person name="Numata K."/>
            <person name="Arakawa K."/>
        </authorList>
    </citation>
    <scope>NUCLEOTIDE SEQUENCE [LARGE SCALE GENOMIC DNA]</scope>
</reference>
<dbReference type="InterPro" id="IPR006578">
    <property type="entry name" value="MADF-dom"/>
</dbReference>
<evidence type="ECO:0000256" key="1">
    <source>
        <dbReference type="SAM" id="MobiDB-lite"/>
    </source>
</evidence>
<evidence type="ECO:0000313" key="4">
    <source>
        <dbReference type="Proteomes" id="UP000299102"/>
    </source>
</evidence>
<feature type="region of interest" description="Disordered" evidence="1">
    <location>
        <begin position="1"/>
        <end position="38"/>
    </location>
</feature>
<keyword evidence="4" id="KW-1185">Reference proteome</keyword>
<dbReference type="OrthoDB" id="7371233at2759"/>
<organism evidence="3 4">
    <name type="scientific">Eumeta variegata</name>
    <name type="common">Bagworm moth</name>
    <name type="synonym">Eumeta japonica</name>
    <dbReference type="NCBI Taxonomy" id="151549"/>
    <lineage>
        <taxon>Eukaryota</taxon>
        <taxon>Metazoa</taxon>
        <taxon>Ecdysozoa</taxon>
        <taxon>Arthropoda</taxon>
        <taxon>Hexapoda</taxon>
        <taxon>Insecta</taxon>
        <taxon>Pterygota</taxon>
        <taxon>Neoptera</taxon>
        <taxon>Endopterygota</taxon>
        <taxon>Lepidoptera</taxon>
        <taxon>Glossata</taxon>
        <taxon>Ditrysia</taxon>
        <taxon>Tineoidea</taxon>
        <taxon>Psychidae</taxon>
        <taxon>Oiketicinae</taxon>
        <taxon>Eumeta</taxon>
    </lineage>
</organism>
<sequence length="389" mass="43911">MDTMYEPKTAPGDNRRKTLDGRIIDDNDGRARPSGPRDASGTRYILHCGYLFCITQPTRRYRSHLFRFPRDGSAMLSRARDRPPPPPARRAPVVRGSSSGTRRAPAASAEHAQRRVRIPSRTLLEFPSRVFIIFFFRFFFNFPIMVKTKDNGGVKSNAIVAEVECRPCLYDSNHPHYGERAAKARCWEEVCERVVPHWSAMDPQERFSAGTPSHHTLPPTAETFRNPTSLSLNTGVCPRRGGTSSARAFRSVRVETYVARRRAAVRAPSYRRRPPAPAPRASDDIIHLFSPVTRRRRLRYRPAVGLYKVLHVDGLVLCRASTSHDIGSRCEEQHTAADRQSCDLFPFYLDARRGLLGCRAAAAARPRPVPRASAAQHGYNRSRNVLSRI</sequence>
<dbReference type="Pfam" id="PF10545">
    <property type="entry name" value="MADF_DNA_bdg"/>
    <property type="match status" value="1"/>
</dbReference>
<protein>
    <recommendedName>
        <fullName evidence="2">MADF domain-containing protein</fullName>
    </recommendedName>
</protein>
<dbReference type="EMBL" id="BGZK01000022">
    <property type="protein sequence ID" value="GBP06408.1"/>
    <property type="molecule type" value="Genomic_DNA"/>
</dbReference>
<name>A0A4C1SZ02_EUMVA</name>
<dbReference type="Proteomes" id="UP000299102">
    <property type="component" value="Unassembled WGS sequence"/>
</dbReference>
<comment type="caution">
    <text evidence="3">The sequence shown here is derived from an EMBL/GenBank/DDBJ whole genome shotgun (WGS) entry which is preliminary data.</text>
</comment>
<feature type="region of interest" description="Disordered" evidence="1">
    <location>
        <begin position="75"/>
        <end position="114"/>
    </location>
</feature>
<evidence type="ECO:0000313" key="3">
    <source>
        <dbReference type="EMBL" id="GBP06408.1"/>
    </source>
</evidence>
<accession>A0A4C1SZ02</accession>
<proteinExistence type="predicted"/>
<gene>
    <name evidence="3" type="ORF">EVAR_4556_1</name>
</gene>
<dbReference type="AlphaFoldDB" id="A0A4C1SZ02"/>
<feature type="region of interest" description="Disordered" evidence="1">
    <location>
        <begin position="367"/>
        <end position="389"/>
    </location>
</feature>
<feature type="compositionally biased region" description="Polar residues" evidence="1">
    <location>
        <begin position="379"/>
        <end position="389"/>
    </location>
</feature>
<feature type="domain" description="MADF" evidence="2">
    <location>
        <begin position="160"/>
        <end position="194"/>
    </location>
</feature>
<feature type="compositionally biased region" description="Basic and acidic residues" evidence="1">
    <location>
        <begin position="13"/>
        <end position="31"/>
    </location>
</feature>
<evidence type="ECO:0000259" key="2">
    <source>
        <dbReference type="Pfam" id="PF10545"/>
    </source>
</evidence>